<organism evidence="1">
    <name type="scientific">Bottlenose dolphin astrovirus 3</name>
    <dbReference type="NCBI Taxonomy" id="943154"/>
    <lineage>
        <taxon>Viruses</taxon>
        <taxon>Riboviria</taxon>
        <taxon>Orthornavirae</taxon>
        <taxon>Pisuviricota</taxon>
        <taxon>Stelpaviricetes</taxon>
        <taxon>Stellavirales</taxon>
        <taxon>Astroviridae</taxon>
        <taxon>Mamastrovirus</taxon>
    </lineage>
</organism>
<protein>
    <submittedName>
        <fullName evidence="1">ORFX</fullName>
    </submittedName>
</protein>
<name>F1D7Z5_9VIRU</name>
<sequence length="119" mass="13763">MAAKSQLKSSPEPELRLVKAITRELVEEEKEVIRTIKRMLANNQEIIITRLGVSEQRYHVQLTAWAYADPNQKIKSSSLQCLVPSVETHQEGSKWRRWFSLTRCSLRKSQGITTLDHCK</sequence>
<proteinExistence type="predicted"/>
<accession>F1D7Z5</accession>
<evidence type="ECO:0000313" key="1">
    <source>
        <dbReference type="EMBL" id="ADX97505.1"/>
    </source>
</evidence>
<reference evidence="1" key="1">
    <citation type="submission" date="2010-11" db="EMBL/GenBank/DDBJ databases">
        <title>Discovery, Phylogenetic Analysis, Diagnostic Test Development, and Surveillance of the Astroviruses of Marine Mammals.</title>
        <authorList>
            <person name="Wellehan J.F.X.Jr."/>
        </authorList>
    </citation>
    <scope>NUCLEOTIDE SEQUENCE</scope>
    <source>
        <strain evidence="1">Tt23</strain>
    </source>
</reference>
<dbReference type="EMBL" id="HQ668129">
    <property type="protein sequence ID" value="ADX97505.1"/>
    <property type="molecule type" value="Genomic_RNA"/>
</dbReference>